<name>A0A9N8R113_9BURK</name>
<evidence type="ECO:0008006" key="3">
    <source>
        <dbReference type="Google" id="ProtNLM"/>
    </source>
</evidence>
<dbReference type="InterPro" id="IPR035979">
    <property type="entry name" value="RBD_domain_sf"/>
</dbReference>
<sequence>MADLWIGNIETGTSDQEIQEFLTRYGFPPFDGIKHIPGEGSRPAVVVNFEGTGPEMLRRLQPRVHNMFWKNRKINVQVMKDRSE</sequence>
<dbReference type="Proteomes" id="UP000675121">
    <property type="component" value="Unassembled WGS sequence"/>
</dbReference>
<dbReference type="SUPFAM" id="SSF54928">
    <property type="entry name" value="RNA-binding domain, RBD"/>
    <property type="match status" value="1"/>
</dbReference>
<protein>
    <recommendedName>
        <fullName evidence="3">RNA-binding protein</fullName>
    </recommendedName>
</protein>
<proteinExistence type="predicted"/>
<evidence type="ECO:0000313" key="2">
    <source>
        <dbReference type="Proteomes" id="UP000675121"/>
    </source>
</evidence>
<organism evidence="1 2">
    <name type="scientific">Paraburkholderia domus</name>
    <dbReference type="NCBI Taxonomy" id="2793075"/>
    <lineage>
        <taxon>Bacteria</taxon>
        <taxon>Pseudomonadati</taxon>
        <taxon>Pseudomonadota</taxon>
        <taxon>Betaproteobacteria</taxon>
        <taxon>Burkholderiales</taxon>
        <taxon>Burkholderiaceae</taxon>
        <taxon>Paraburkholderia</taxon>
    </lineage>
</organism>
<dbReference type="CDD" id="cd00590">
    <property type="entry name" value="RRM_SF"/>
    <property type="match status" value="1"/>
</dbReference>
<keyword evidence="2" id="KW-1185">Reference proteome</keyword>
<evidence type="ECO:0000313" key="1">
    <source>
        <dbReference type="EMBL" id="CAE6947589.1"/>
    </source>
</evidence>
<accession>A0A9N8R113</accession>
<comment type="caution">
    <text evidence="1">The sequence shown here is derived from an EMBL/GenBank/DDBJ whole genome shotgun (WGS) entry which is preliminary data.</text>
</comment>
<dbReference type="RefSeq" id="WP_201079849.1">
    <property type="nucleotide sequence ID" value="NZ_CAJNAS010000021.1"/>
</dbReference>
<dbReference type="AlphaFoldDB" id="A0A9N8R113"/>
<dbReference type="GO" id="GO:0003676">
    <property type="term" value="F:nucleic acid binding"/>
    <property type="evidence" value="ECO:0007669"/>
    <property type="project" value="InterPro"/>
</dbReference>
<dbReference type="EMBL" id="CAJNAS010000021">
    <property type="protein sequence ID" value="CAE6947589.1"/>
    <property type="molecule type" value="Genomic_DNA"/>
</dbReference>
<reference evidence="1" key="1">
    <citation type="submission" date="2021-02" db="EMBL/GenBank/DDBJ databases">
        <authorList>
            <person name="Vanwijnsberghe S."/>
        </authorList>
    </citation>
    <scope>NUCLEOTIDE SEQUENCE</scope>
    <source>
        <strain evidence="1">R-70211</strain>
    </source>
</reference>
<gene>
    <name evidence="1" type="ORF">R70211_06066</name>
</gene>